<evidence type="ECO:0000256" key="1">
    <source>
        <dbReference type="SAM" id="MobiDB-lite"/>
    </source>
</evidence>
<feature type="compositionally biased region" description="Basic residues" evidence="1">
    <location>
        <begin position="13"/>
        <end position="31"/>
    </location>
</feature>
<name>A0A537J2R2_9BACT</name>
<accession>A0A537J2R2</accession>
<protein>
    <submittedName>
        <fullName evidence="2">Uncharacterized protein</fullName>
    </submittedName>
</protein>
<comment type="caution">
    <text evidence="2">The sequence shown here is derived from an EMBL/GenBank/DDBJ whole genome shotgun (WGS) entry which is preliminary data.</text>
</comment>
<dbReference type="AlphaFoldDB" id="A0A537J2R2"/>
<feature type="region of interest" description="Disordered" evidence="1">
    <location>
        <begin position="1"/>
        <end position="67"/>
    </location>
</feature>
<gene>
    <name evidence="2" type="ORF">E6H03_13135</name>
</gene>
<dbReference type="Proteomes" id="UP000318093">
    <property type="component" value="Unassembled WGS sequence"/>
</dbReference>
<organism evidence="2 3">
    <name type="scientific">Candidatus Segetimicrobium genomatis</name>
    <dbReference type="NCBI Taxonomy" id="2569760"/>
    <lineage>
        <taxon>Bacteria</taxon>
        <taxon>Bacillati</taxon>
        <taxon>Candidatus Sysuimicrobiota</taxon>
        <taxon>Candidatus Sysuimicrobiia</taxon>
        <taxon>Candidatus Sysuimicrobiales</taxon>
        <taxon>Candidatus Segetimicrobiaceae</taxon>
        <taxon>Candidatus Segetimicrobium</taxon>
    </lineage>
</organism>
<proteinExistence type="predicted"/>
<dbReference type="EMBL" id="VBAN01000473">
    <property type="protein sequence ID" value="TMI77851.1"/>
    <property type="molecule type" value="Genomic_DNA"/>
</dbReference>
<reference evidence="2 3" key="1">
    <citation type="journal article" date="2019" name="Nat. Microbiol.">
        <title>Mediterranean grassland soil C-N compound turnover is dependent on rainfall and depth, and is mediated by genomically divergent microorganisms.</title>
        <authorList>
            <person name="Diamond S."/>
            <person name="Andeer P.F."/>
            <person name="Li Z."/>
            <person name="Crits-Christoph A."/>
            <person name="Burstein D."/>
            <person name="Anantharaman K."/>
            <person name="Lane K.R."/>
            <person name="Thomas B.C."/>
            <person name="Pan C."/>
            <person name="Northen T.R."/>
            <person name="Banfield J.F."/>
        </authorList>
    </citation>
    <scope>NUCLEOTIDE SEQUENCE [LARGE SCALE GENOMIC DNA]</scope>
    <source>
        <strain evidence="2">NP_6</strain>
    </source>
</reference>
<evidence type="ECO:0000313" key="3">
    <source>
        <dbReference type="Proteomes" id="UP000318093"/>
    </source>
</evidence>
<sequence>MARPNYSSVKRAKELKRKAKREAKMARKLARRATSDPTQPAPPAAASDDWAQTGERDPNAPAGTPQE</sequence>
<evidence type="ECO:0000313" key="2">
    <source>
        <dbReference type="EMBL" id="TMI77851.1"/>
    </source>
</evidence>